<dbReference type="Proteomes" id="UP000321258">
    <property type="component" value="Unassembled WGS sequence"/>
</dbReference>
<gene>
    <name evidence="4" type="ORF">MHA02_36770</name>
</gene>
<evidence type="ECO:0000259" key="3">
    <source>
        <dbReference type="Pfam" id="PF00588"/>
    </source>
</evidence>
<protein>
    <submittedName>
        <fullName evidence="4">RNA methyltransferase</fullName>
    </submittedName>
</protein>
<dbReference type="GO" id="GO:0003723">
    <property type="term" value="F:RNA binding"/>
    <property type="evidence" value="ECO:0007669"/>
    <property type="project" value="InterPro"/>
</dbReference>
<dbReference type="EMBL" id="BJZT01000041">
    <property type="protein sequence ID" value="GEP01290.1"/>
    <property type="molecule type" value="Genomic_DNA"/>
</dbReference>
<dbReference type="PANTHER" id="PTHR43191:SF12">
    <property type="entry name" value="RRNA METHYLASE"/>
    <property type="match status" value="1"/>
</dbReference>
<dbReference type="InterPro" id="IPR051259">
    <property type="entry name" value="rRNA_Methyltransferase"/>
</dbReference>
<dbReference type="InterPro" id="IPR029026">
    <property type="entry name" value="tRNA_m1G_MTases_N"/>
</dbReference>
<feature type="domain" description="tRNA/rRNA methyltransferase SpoU type" evidence="3">
    <location>
        <begin position="125"/>
        <end position="264"/>
    </location>
</feature>
<dbReference type="SUPFAM" id="SSF75217">
    <property type="entry name" value="alpha/beta knot"/>
    <property type="match status" value="1"/>
</dbReference>
<evidence type="ECO:0000313" key="4">
    <source>
        <dbReference type="EMBL" id="GEP01290.1"/>
    </source>
</evidence>
<comment type="caution">
    <text evidence="4">The sequence shown here is derived from an EMBL/GenBank/DDBJ whole genome shotgun (WGS) entry which is preliminary data.</text>
</comment>
<dbReference type="AlphaFoldDB" id="A0A512IUA3"/>
<organism evidence="4 5">
    <name type="scientific">Methylobacterium haplocladii</name>
    <dbReference type="NCBI Taxonomy" id="1176176"/>
    <lineage>
        <taxon>Bacteria</taxon>
        <taxon>Pseudomonadati</taxon>
        <taxon>Pseudomonadota</taxon>
        <taxon>Alphaproteobacteria</taxon>
        <taxon>Hyphomicrobiales</taxon>
        <taxon>Methylobacteriaceae</taxon>
        <taxon>Methylobacterium</taxon>
    </lineage>
</organism>
<dbReference type="Gene3D" id="3.40.1280.10">
    <property type="match status" value="1"/>
</dbReference>
<reference evidence="4 5" key="1">
    <citation type="submission" date="2019-07" db="EMBL/GenBank/DDBJ databases">
        <title>Whole genome shotgun sequence of Methylobacterium haplocladii NBRC 107714.</title>
        <authorList>
            <person name="Hosoyama A."/>
            <person name="Uohara A."/>
            <person name="Ohji S."/>
            <person name="Ichikawa N."/>
        </authorList>
    </citation>
    <scope>NUCLEOTIDE SEQUENCE [LARGE SCALE GENOMIC DNA]</scope>
    <source>
        <strain evidence="4 5">NBRC 107714</strain>
    </source>
</reference>
<keyword evidence="1 4" id="KW-0489">Methyltransferase</keyword>
<evidence type="ECO:0000256" key="2">
    <source>
        <dbReference type="ARBA" id="ARBA00022679"/>
    </source>
</evidence>
<sequence>MRFENAISIEDPADPRLAPYASIRERDLVGRQGRFIVEGEVTLRLMLSPASRFRAGSILLAPERLPGFTDLIAALPEPPPVYCASKAVMGAVAGFPMHRGVLALGLSGEPPAPGSLIPPAPAPAVVLGLVGLTNHDNVGGLFRNAAAFGADAVLLDDATCDPLYRKAIRVSAGAALTMPFARTASPQALLGLAARHDLVRLAMTPGAEGDIADAALPSRSLVLLGSEGPGLPPQLMAECKKIRIGMAAGFDSLNVATAGAIALHHLLRRRRGV</sequence>
<dbReference type="SUPFAM" id="SSF55315">
    <property type="entry name" value="L30e-like"/>
    <property type="match status" value="1"/>
</dbReference>
<keyword evidence="5" id="KW-1185">Reference proteome</keyword>
<dbReference type="InterPro" id="IPR029028">
    <property type="entry name" value="Alpha/beta_knot_MTases"/>
</dbReference>
<dbReference type="GO" id="GO:0008173">
    <property type="term" value="F:RNA methyltransferase activity"/>
    <property type="evidence" value="ECO:0007669"/>
    <property type="project" value="InterPro"/>
</dbReference>
<dbReference type="RefSeq" id="WP_238180507.1">
    <property type="nucleotide sequence ID" value="NZ_BJZT01000041.1"/>
</dbReference>
<proteinExistence type="predicted"/>
<accession>A0A512IUA3</accession>
<keyword evidence="2 4" id="KW-0808">Transferase</keyword>
<evidence type="ECO:0000256" key="1">
    <source>
        <dbReference type="ARBA" id="ARBA00022603"/>
    </source>
</evidence>
<name>A0A512IUA3_9HYPH</name>
<dbReference type="CDD" id="cd18095">
    <property type="entry name" value="SpoU-like_rRNA-MTase"/>
    <property type="match status" value="1"/>
</dbReference>
<dbReference type="GO" id="GO:0006396">
    <property type="term" value="P:RNA processing"/>
    <property type="evidence" value="ECO:0007669"/>
    <property type="project" value="InterPro"/>
</dbReference>
<dbReference type="GO" id="GO:0032259">
    <property type="term" value="P:methylation"/>
    <property type="evidence" value="ECO:0007669"/>
    <property type="project" value="UniProtKB-KW"/>
</dbReference>
<evidence type="ECO:0000313" key="5">
    <source>
        <dbReference type="Proteomes" id="UP000321258"/>
    </source>
</evidence>
<dbReference type="Pfam" id="PF00588">
    <property type="entry name" value="SpoU_methylase"/>
    <property type="match status" value="1"/>
</dbReference>
<dbReference type="InterPro" id="IPR001537">
    <property type="entry name" value="SpoU_MeTrfase"/>
</dbReference>
<dbReference type="PANTHER" id="PTHR43191">
    <property type="entry name" value="RRNA METHYLTRANSFERASE 3"/>
    <property type="match status" value="1"/>
</dbReference>
<dbReference type="InterPro" id="IPR029064">
    <property type="entry name" value="Ribosomal_eL30-like_sf"/>
</dbReference>